<proteinExistence type="inferred from homology"/>
<dbReference type="InterPro" id="IPR029225">
    <property type="entry name" value="Nse4_Nse3-bd"/>
</dbReference>
<comment type="similarity">
    <text evidence="2 7">Belongs to the NSE4 family.</text>
</comment>
<sequence length="450" mass="51237">MAASIHATIYDDDSDMIHQTPTSSATSFSSDKENRSVYHGQKHKRTPHMAEQPDNSSRKRRRLDVPSQAVLKQTETRVMDTQHYDPNQNADDRRKVRKGIRELQRELTDSRNEYMGAESNGIQETLRKANDLFVDVKQTGDATLDSRLLVSAGELASRRAVKNKAGVTAAGIDMDEFIGKCISFMRKGPSDREIRNLCMTQPIRRRRGSDAGSDGEDDLLNWEWFGRKACLPHNMRPPVPNFLLGPLSVQKKTRKQTQRTQRQQRRDPADAVRPDEIKMADIERAENSNLVVLCTKIKDLLIKYLTDHEEACQQEVEDAGGREALTEHQLNAILDEHALNLDGGVCFYRFTFNPESFGQTVENIFYISFLVRDGYAGLAADERGLLSLHSTAPSTTEEFKKSNIMKRQSILHLDFNTWRSIVKTFDIKHSIIPHRISEQHRQVGQGGWYA</sequence>
<dbReference type="AlphaFoldDB" id="A0A8H3EGB5"/>
<evidence type="ECO:0000259" key="9">
    <source>
        <dbReference type="Pfam" id="PF08743"/>
    </source>
</evidence>
<accession>A0A8H3EGB5</accession>
<evidence type="ECO:0000313" key="12">
    <source>
        <dbReference type="Proteomes" id="UP000664169"/>
    </source>
</evidence>
<keyword evidence="6 7" id="KW-0539">Nucleus</keyword>
<feature type="region of interest" description="Disordered" evidence="8">
    <location>
        <begin position="244"/>
        <end position="274"/>
    </location>
</feature>
<dbReference type="PANTHER" id="PTHR16140:SF0">
    <property type="entry name" value="NON-STRUCTURAL MAINTENANCE OF CHROMOSOMES ELEMENT 4"/>
    <property type="match status" value="1"/>
</dbReference>
<keyword evidence="4 7" id="KW-0233">DNA recombination</keyword>
<keyword evidence="5 7" id="KW-0234">DNA repair</keyword>
<evidence type="ECO:0000313" key="11">
    <source>
        <dbReference type="EMBL" id="CAF9905115.1"/>
    </source>
</evidence>
<evidence type="ECO:0000256" key="8">
    <source>
        <dbReference type="SAM" id="MobiDB-lite"/>
    </source>
</evidence>
<dbReference type="Proteomes" id="UP000664169">
    <property type="component" value="Unassembled WGS sequence"/>
</dbReference>
<keyword evidence="12" id="KW-1185">Reference proteome</keyword>
<dbReference type="InterPro" id="IPR027786">
    <property type="entry name" value="Nse4/EID"/>
</dbReference>
<evidence type="ECO:0000256" key="2">
    <source>
        <dbReference type="ARBA" id="ARBA00008997"/>
    </source>
</evidence>
<dbReference type="OrthoDB" id="361242at2759"/>
<dbReference type="PANTHER" id="PTHR16140">
    <property type="entry name" value="NON-STRUCTURAL MAINTENANCE OF CHROMOSOMES ELEMENT 4"/>
    <property type="match status" value="1"/>
</dbReference>
<feature type="compositionally biased region" description="Basic and acidic residues" evidence="8">
    <location>
        <begin position="264"/>
        <end position="274"/>
    </location>
</feature>
<comment type="function">
    <text evidence="7">Component of the SMC5-SMC6 complex, that promotes sister chromatid alignment after DNA damage and facilitates double-stranded DNA breaks (DSBs) repair via homologous recombination between sister chromatids.</text>
</comment>
<reference evidence="11" key="1">
    <citation type="submission" date="2021-03" db="EMBL/GenBank/DDBJ databases">
        <authorList>
            <person name="Tagirdzhanova G."/>
        </authorList>
    </citation>
    <scope>NUCLEOTIDE SEQUENCE</scope>
</reference>
<name>A0A8H3EGB5_9LECA</name>
<dbReference type="Pfam" id="PF15412">
    <property type="entry name" value="Nse4-Nse3_bdg"/>
    <property type="match status" value="1"/>
</dbReference>
<comment type="subunit">
    <text evidence="7">Component of the SMC5-SMC6 complex.</text>
</comment>
<dbReference type="InterPro" id="IPR014854">
    <property type="entry name" value="Nse4_C"/>
</dbReference>
<evidence type="ECO:0000256" key="6">
    <source>
        <dbReference type="ARBA" id="ARBA00023242"/>
    </source>
</evidence>
<comment type="subcellular location">
    <subcellularLocation>
        <location evidence="1 7">Nucleus</location>
    </subcellularLocation>
</comment>
<feature type="domain" description="Non-structural maintenance of chromosome element 4 C-terminal" evidence="9">
    <location>
        <begin position="345"/>
        <end position="432"/>
    </location>
</feature>
<comment type="caution">
    <text evidence="11">The sequence shown here is derived from an EMBL/GenBank/DDBJ whole genome shotgun (WGS) entry which is preliminary data.</text>
</comment>
<feature type="compositionally biased region" description="Basic and acidic residues" evidence="8">
    <location>
        <begin position="74"/>
        <end position="83"/>
    </location>
</feature>
<protein>
    <recommendedName>
        <fullName evidence="7">Non-structural maintenance of chromosomes element 4</fullName>
    </recommendedName>
</protein>
<dbReference type="Pfam" id="PF08743">
    <property type="entry name" value="Nse4_C"/>
    <property type="match status" value="1"/>
</dbReference>
<evidence type="ECO:0000256" key="4">
    <source>
        <dbReference type="ARBA" id="ARBA00023172"/>
    </source>
</evidence>
<evidence type="ECO:0000259" key="10">
    <source>
        <dbReference type="Pfam" id="PF15412"/>
    </source>
</evidence>
<keyword evidence="3 7" id="KW-0227">DNA damage</keyword>
<dbReference type="EMBL" id="CAJPDQ010000002">
    <property type="protein sequence ID" value="CAF9905115.1"/>
    <property type="molecule type" value="Genomic_DNA"/>
</dbReference>
<evidence type="ECO:0000256" key="3">
    <source>
        <dbReference type="ARBA" id="ARBA00022763"/>
    </source>
</evidence>
<organism evidence="11 12">
    <name type="scientific">Gomphillus americanus</name>
    <dbReference type="NCBI Taxonomy" id="1940652"/>
    <lineage>
        <taxon>Eukaryota</taxon>
        <taxon>Fungi</taxon>
        <taxon>Dikarya</taxon>
        <taxon>Ascomycota</taxon>
        <taxon>Pezizomycotina</taxon>
        <taxon>Lecanoromycetes</taxon>
        <taxon>OSLEUM clade</taxon>
        <taxon>Ostropomycetidae</taxon>
        <taxon>Ostropales</taxon>
        <taxon>Graphidaceae</taxon>
        <taxon>Gomphilloideae</taxon>
        <taxon>Gomphillus</taxon>
    </lineage>
</organism>
<gene>
    <name evidence="11" type="ORF">GOMPHAMPRED_003041</name>
</gene>
<dbReference type="GO" id="GO:0006281">
    <property type="term" value="P:DNA repair"/>
    <property type="evidence" value="ECO:0007669"/>
    <property type="project" value="UniProtKB-UniRule"/>
</dbReference>
<dbReference type="GO" id="GO:0005634">
    <property type="term" value="C:nucleus"/>
    <property type="evidence" value="ECO:0007669"/>
    <property type="project" value="UniProtKB-SubCell"/>
</dbReference>
<evidence type="ECO:0000256" key="7">
    <source>
        <dbReference type="RuleBase" id="RU365071"/>
    </source>
</evidence>
<dbReference type="GO" id="GO:0006310">
    <property type="term" value="P:DNA recombination"/>
    <property type="evidence" value="ECO:0007669"/>
    <property type="project" value="UniProtKB-UniRule"/>
</dbReference>
<evidence type="ECO:0000256" key="1">
    <source>
        <dbReference type="ARBA" id="ARBA00004123"/>
    </source>
</evidence>
<feature type="region of interest" description="Disordered" evidence="8">
    <location>
        <begin position="15"/>
        <end position="95"/>
    </location>
</feature>
<feature type="compositionally biased region" description="Polar residues" evidence="8">
    <location>
        <begin position="17"/>
        <end position="29"/>
    </location>
</feature>
<evidence type="ECO:0000256" key="5">
    <source>
        <dbReference type="ARBA" id="ARBA00023204"/>
    </source>
</evidence>
<feature type="domain" description="Nse4/EID protein Nse3/MAGE-binding" evidence="10">
    <location>
        <begin position="145"/>
        <end position="187"/>
    </location>
</feature>
<dbReference type="GO" id="GO:0030915">
    <property type="term" value="C:Smc5-Smc6 complex"/>
    <property type="evidence" value="ECO:0007669"/>
    <property type="project" value="UniProtKB-UniRule"/>
</dbReference>